<evidence type="ECO:0000313" key="5">
    <source>
        <dbReference type="EMBL" id="MFC3980991.1"/>
    </source>
</evidence>
<gene>
    <name evidence="5" type="ORF">ACFOYY_12715</name>
</gene>
<evidence type="ECO:0000256" key="1">
    <source>
        <dbReference type="PROSITE-ProRule" id="PRU00285"/>
    </source>
</evidence>
<keyword evidence="6" id="KW-1185">Reference proteome</keyword>
<feature type="domain" description="SHSP" evidence="4">
    <location>
        <begin position="26"/>
        <end position="138"/>
    </location>
</feature>
<evidence type="ECO:0000259" key="4">
    <source>
        <dbReference type="PROSITE" id="PS01031"/>
    </source>
</evidence>
<feature type="compositionally biased region" description="Polar residues" evidence="3">
    <location>
        <begin position="136"/>
        <end position="146"/>
    </location>
</feature>
<accession>A0ABV8EZ87</accession>
<evidence type="ECO:0000313" key="6">
    <source>
        <dbReference type="Proteomes" id="UP001595698"/>
    </source>
</evidence>
<evidence type="ECO:0000256" key="2">
    <source>
        <dbReference type="RuleBase" id="RU003616"/>
    </source>
</evidence>
<dbReference type="PROSITE" id="PS01031">
    <property type="entry name" value="SHSP"/>
    <property type="match status" value="1"/>
</dbReference>
<dbReference type="EMBL" id="JBHSBC010000012">
    <property type="protein sequence ID" value="MFC3980991.1"/>
    <property type="molecule type" value="Genomic_DNA"/>
</dbReference>
<dbReference type="CDD" id="cd06464">
    <property type="entry name" value="ACD_sHsps-like"/>
    <property type="match status" value="1"/>
</dbReference>
<organism evidence="5 6">
    <name type="scientific">Streptosporangium jomthongense</name>
    <dbReference type="NCBI Taxonomy" id="1193683"/>
    <lineage>
        <taxon>Bacteria</taxon>
        <taxon>Bacillati</taxon>
        <taxon>Actinomycetota</taxon>
        <taxon>Actinomycetes</taxon>
        <taxon>Streptosporangiales</taxon>
        <taxon>Streptosporangiaceae</taxon>
        <taxon>Streptosporangium</taxon>
    </lineage>
</organism>
<dbReference type="InterPro" id="IPR002068">
    <property type="entry name" value="A-crystallin/Hsp20_dom"/>
</dbReference>
<dbReference type="Pfam" id="PF00011">
    <property type="entry name" value="HSP20"/>
    <property type="match status" value="1"/>
</dbReference>
<feature type="region of interest" description="Disordered" evidence="3">
    <location>
        <begin position="123"/>
        <end position="146"/>
    </location>
</feature>
<dbReference type="RefSeq" id="WP_352009188.1">
    <property type="nucleotide sequence ID" value="NZ_JBHSBC010000012.1"/>
</dbReference>
<proteinExistence type="inferred from homology"/>
<dbReference type="InterPro" id="IPR031107">
    <property type="entry name" value="Small_HSP"/>
</dbReference>
<dbReference type="Proteomes" id="UP001595698">
    <property type="component" value="Unassembled WGS sequence"/>
</dbReference>
<dbReference type="PANTHER" id="PTHR11527">
    <property type="entry name" value="HEAT-SHOCK PROTEIN 20 FAMILY MEMBER"/>
    <property type="match status" value="1"/>
</dbReference>
<comment type="similarity">
    <text evidence="1 2">Belongs to the small heat shock protein (HSP20) family.</text>
</comment>
<dbReference type="SUPFAM" id="SSF49764">
    <property type="entry name" value="HSP20-like chaperones"/>
    <property type="match status" value="1"/>
</dbReference>
<reference evidence="6" key="1">
    <citation type="journal article" date="2019" name="Int. J. Syst. Evol. Microbiol.">
        <title>The Global Catalogue of Microorganisms (GCM) 10K type strain sequencing project: providing services to taxonomists for standard genome sequencing and annotation.</title>
        <authorList>
            <consortium name="The Broad Institute Genomics Platform"/>
            <consortium name="The Broad Institute Genome Sequencing Center for Infectious Disease"/>
            <person name="Wu L."/>
            <person name="Ma J."/>
        </authorList>
    </citation>
    <scope>NUCLEOTIDE SEQUENCE [LARGE SCALE GENOMIC DNA]</scope>
    <source>
        <strain evidence="6">TBRC 7912</strain>
    </source>
</reference>
<evidence type="ECO:0000256" key="3">
    <source>
        <dbReference type="SAM" id="MobiDB-lite"/>
    </source>
</evidence>
<feature type="compositionally biased region" description="Basic and acidic residues" evidence="3">
    <location>
        <begin position="123"/>
        <end position="134"/>
    </location>
</feature>
<protein>
    <submittedName>
        <fullName evidence="5">Hsp20/alpha crystallin family protein</fullName>
    </submittedName>
</protein>
<sequence length="146" mass="16760">MSTPMRREQRGLVPELFDWLELPFAALRPPAAQPIKFEDYVKDDRYVLRAELPGIDPGKDVEITVSNGVLTVHAERRDEHRDQHRTEFSYGSFTRSVSLPPGADENDIKATYDKGILEVSVRRAGREREGKRIPVESQTRQQQKKS</sequence>
<dbReference type="InterPro" id="IPR008978">
    <property type="entry name" value="HSP20-like_chaperone"/>
</dbReference>
<comment type="caution">
    <text evidence="5">The sequence shown here is derived from an EMBL/GenBank/DDBJ whole genome shotgun (WGS) entry which is preliminary data.</text>
</comment>
<dbReference type="Gene3D" id="2.60.40.790">
    <property type="match status" value="1"/>
</dbReference>
<name>A0ABV8EZ87_9ACTN</name>